<keyword evidence="2" id="KW-1185">Reference proteome</keyword>
<name>A0A5C3KWL4_COPMA</name>
<evidence type="ECO:0000313" key="1">
    <source>
        <dbReference type="EMBL" id="TFK24727.1"/>
    </source>
</evidence>
<reference evidence="1 2" key="1">
    <citation type="journal article" date="2019" name="Nat. Ecol. Evol.">
        <title>Megaphylogeny resolves global patterns of mushroom evolution.</title>
        <authorList>
            <person name="Varga T."/>
            <person name="Krizsan K."/>
            <person name="Foldi C."/>
            <person name="Dima B."/>
            <person name="Sanchez-Garcia M."/>
            <person name="Sanchez-Ramirez S."/>
            <person name="Szollosi G.J."/>
            <person name="Szarkandi J.G."/>
            <person name="Papp V."/>
            <person name="Albert L."/>
            <person name="Andreopoulos W."/>
            <person name="Angelini C."/>
            <person name="Antonin V."/>
            <person name="Barry K.W."/>
            <person name="Bougher N.L."/>
            <person name="Buchanan P."/>
            <person name="Buyck B."/>
            <person name="Bense V."/>
            <person name="Catcheside P."/>
            <person name="Chovatia M."/>
            <person name="Cooper J."/>
            <person name="Damon W."/>
            <person name="Desjardin D."/>
            <person name="Finy P."/>
            <person name="Geml J."/>
            <person name="Haridas S."/>
            <person name="Hughes K."/>
            <person name="Justo A."/>
            <person name="Karasinski D."/>
            <person name="Kautmanova I."/>
            <person name="Kiss B."/>
            <person name="Kocsube S."/>
            <person name="Kotiranta H."/>
            <person name="LaButti K.M."/>
            <person name="Lechner B.E."/>
            <person name="Liimatainen K."/>
            <person name="Lipzen A."/>
            <person name="Lukacs Z."/>
            <person name="Mihaltcheva S."/>
            <person name="Morgado L.N."/>
            <person name="Niskanen T."/>
            <person name="Noordeloos M.E."/>
            <person name="Ohm R.A."/>
            <person name="Ortiz-Santana B."/>
            <person name="Ovrebo C."/>
            <person name="Racz N."/>
            <person name="Riley R."/>
            <person name="Savchenko A."/>
            <person name="Shiryaev A."/>
            <person name="Soop K."/>
            <person name="Spirin V."/>
            <person name="Szebenyi C."/>
            <person name="Tomsovsky M."/>
            <person name="Tulloss R.E."/>
            <person name="Uehling J."/>
            <person name="Grigoriev I.V."/>
            <person name="Vagvolgyi C."/>
            <person name="Papp T."/>
            <person name="Martin F.M."/>
            <person name="Miettinen O."/>
            <person name="Hibbett D.S."/>
            <person name="Nagy L.G."/>
        </authorList>
    </citation>
    <scope>NUCLEOTIDE SEQUENCE [LARGE SCALE GENOMIC DNA]</scope>
    <source>
        <strain evidence="1 2">CBS 121175</strain>
    </source>
</reference>
<protein>
    <submittedName>
        <fullName evidence="1">Uncharacterized protein</fullName>
    </submittedName>
</protein>
<organism evidence="1 2">
    <name type="scientific">Coprinopsis marcescibilis</name>
    <name type="common">Agaric fungus</name>
    <name type="synonym">Psathyrella marcescibilis</name>
    <dbReference type="NCBI Taxonomy" id="230819"/>
    <lineage>
        <taxon>Eukaryota</taxon>
        <taxon>Fungi</taxon>
        <taxon>Dikarya</taxon>
        <taxon>Basidiomycota</taxon>
        <taxon>Agaricomycotina</taxon>
        <taxon>Agaricomycetes</taxon>
        <taxon>Agaricomycetidae</taxon>
        <taxon>Agaricales</taxon>
        <taxon>Agaricineae</taxon>
        <taxon>Psathyrellaceae</taxon>
        <taxon>Coprinopsis</taxon>
    </lineage>
</organism>
<dbReference type="Proteomes" id="UP000307440">
    <property type="component" value="Unassembled WGS sequence"/>
</dbReference>
<accession>A0A5C3KWL4</accession>
<dbReference type="EMBL" id="ML210196">
    <property type="protein sequence ID" value="TFK24727.1"/>
    <property type="molecule type" value="Genomic_DNA"/>
</dbReference>
<dbReference type="AlphaFoldDB" id="A0A5C3KWL4"/>
<proteinExistence type="predicted"/>
<evidence type="ECO:0000313" key="2">
    <source>
        <dbReference type="Proteomes" id="UP000307440"/>
    </source>
</evidence>
<sequence length="148" mass="16302">MHKTAPNSLSQINYPSISLVLSMPAGGAMVQDMEVVRHRQVHFDILLKPDSSSAASSSSEDGELMRTVDTRYEGSLAFKVLYDTDLYVEEDNVEFNGESALLYDSYDGHSANAPTSQSTGKLTKKLFRTVACRLRRVSRGSLPSLNQP</sequence>
<gene>
    <name evidence="1" type="ORF">FA15DRAFT_669298</name>
</gene>